<evidence type="ECO:0000313" key="1">
    <source>
        <dbReference type="EMBL" id="BAX64078.1"/>
    </source>
</evidence>
<accession>A0A1Y1BZW6</accession>
<reference evidence="1 2" key="1">
    <citation type="journal article" date="2017" name="Genome Announc.">
        <title>Complete Genome Sequence of Burkholderia stabilis FERMP-21014.</title>
        <authorList>
            <person name="Konishi K."/>
            <person name="Kumagai T."/>
            <person name="Sakasegawa S."/>
            <person name="Tamura T."/>
        </authorList>
    </citation>
    <scope>NUCLEOTIDE SEQUENCE [LARGE SCALE GENOMIC DNA]</scope>
    <source>
        <strain evidence="1 2">FERMP-21014</strain>
    </source>
</reference>
<dbReference type="EMBL" id="AP018113">
    <property type="protein sequence ID" value="BAX64078.1"/>
    <property type="molecule type" value="Genomic_DNA"/>
</dbReference>
<organism evidence="1 2">
    <name type="scientific">Burkholderia stabilis</name>
    <dbReference type="NCBI Taxonomy" id="95485"/>
    <lineage>
        <taxon>Bacteria</taxon>
        <taxon>Pseudomonadati</taxon>
        <taxon>Pseudomonadota</taxon>
        <taxon>Betaproteobacteria</taxon>
        <taxon>Burkholderiales</taxon>
        <taxon>Burkholderiaceae</taxon>
        <taxon>Burkholderia</taxon>
        <taxon>Burkholderia cepacia complex</taxon>
    </lineage>
</organism>
<gene>
    <name evidence="1" type="ORF">BSFP_069510</name>
</gene>
<sequence>MAYEGLRKIVDVDGSEFVIAGLLQERLGEGWLEWMAMLARQRHHARFEVQTNSGDP</sequence>
<proteinExistence type="predicted"/>
<dbReference type="AlphaFoldDB" id="A0A1Y1BZW6"/>
<protein>
    <submittedName>
        <fullName evidence="1">Uncharacterized protein</fullName>
    </submittedName>
</protein>
<name>A0A1Y1BZW6_9BURK</name>
<evidence type="ECO:0000313" key="2">
    <source>
        <dbReference type="Proteomes" id="UP000218432"/>
    </source>
</evidence>
<dbReference type="Proteomes" id="UP000218432">
    <property type="component" value="Chromosome 3"/>
</dbReference>